<sequence>MSRKAEDVIEIGGLARADLLPASVREAIKRRPVVRRLVALVLLVAVVVAAAVAGATYLALNAQASLQAEQERSESLLVQQLQFVDARTVANAVDETTAAKAAATATEADWNALLAEIRGTLPEGVLLTSVSGQIRAADTGEEIPLRQNSVGSFTINAISDTVPNVEAWIAQLETITGYAGIAPPVSVTGGDGAVYQVSIEVLLDEGAFLLRFAPEEPAGGDDTDTTDEED</sequence>
<feature type="transmembrane region" description="Helical" evidence="1">
    <location>
        <begin position="37"/>
        <end position="60"/>
    </location>
</feature>
<organism evidence="2 3">
    <name type="scientific">Microcella alkaliphila</name>
    <dbReference type="NCBI Taxonomy" id="279828"/>
    <lineage>
        <taxon>Bacteria</taxon>
        <taxon>Bacillati</taxon>
        <taxon>Actinomycetota</taxon>
        <taxon>Actinomycetes</taxon>
        <taxon>Micrococcales</taxon>
        <taxon>Microbacteriaceae</taxon>
        <taxon>Microcella</taxon>
    </lineage>
</organism>
<dbReference type="Proteomes" id="UP000218965">
    <property type="component" value="Chromosome"/>
</dbReference>
<dbReference type="KEGG" id="malk:MalAC0309_0479"/>
<dbReference type="AlphaFoldDB" id="A0A0U4WTX6"/>
<accession>A0A0U4WTX6</accession>
<gene>
    <name evidence="2" type="ORF">MalAC0309_0479</name>
</gene>
<name>A0A0U4WTX6_9MICO</name>
<protein>
    <submittedName>
        <fullName evidence="2">Fimbrial assembly protein (PilN)</fullName>
    </submittedName>
</protein>
<evidence type="ECO:0000256" key="1">
    <source>
        <dbReference type="SAM" id="Phobius"/>
    </source>
</evidence>
<evidence type="ECO:0000313" key="2">
    <source>
        <dbReference type="EMBL" id="BAU31351.1"/>
    </source>
</evidence>
<keyword evidence="1" id="KW-0472">Membrane</keyword>
<keyword evidence="1" id="KW-0812">Transmembrane</keyword>
<keyword evidence="1" id="KW-1133">Transmembrane helix</keyword>
<dbReference type="OrthoDB" id="5196233at2"/>
<dbReference type="RefSeq" id="WP_096420503.1">
    <property type="nucleotide sequence ID" value="NZ_AP017315.1"/>
</dbReference>
<reference evidence="3" key="1">
    <citation type="submission" date="2015-12" db="EMBL/GenBank/DDBJ databases">
        <authorList>
            <person name="Shamseldin A."/>
            <person name="Moawad H."/>
            <person name="Abd El-Rahim W.M."/>
            <person name="Sadowsky M.J."/>
        </authorList>
    </citation>
    <scope>NUCLEOTIDE SEQUENCE [LARGE SCALE GENOMIC DNA]</scope>
    <source>
        <strain evidence="3">JAM AC0309</strain>
    </source>
</reference>
<evidence type="ECO:0000313" key="3">
    <source>
        <dbReference type="Proteomes" id="UP000218965"/>
    </source>
</evidence>
<proteinExistence type="predicted"/>
<dbReference type="EMBL" id="AP017315">
    <property type="protein sequence ID" value="BAU31351.1"/>
    <property type="molecule type" value="Genomic_DNA"/>
</dbReference>
<reference evidence="2 3" key="2">
    <citation type="submission" date="2016-01" db="EMBL/GenBank/DDBJ databases">
        <title>Microcella alkaliphila JAM AC0309 whole genome shotgun sequence.</title>
        <authorList>
            <person name="Kurata A."/>
            <person name="Hirose Y."/>
            <person name="Kishimoto N."/>
            <person name="Kobayashi T."/>
        </authorList>
    </citation>
    <scope>NUCLEOTIDE SEQUENCE [LARGE SCALE GENOMIC DNA]</scope>
    <source>
        <strain evidence="2 3">JAM AC0309</strain>
    </source>
</reference>